<dbReference type="Proteomes" id="UP001595847">
    <property type="component" value="Unassembled WGS sequence"/>
</dbReference>
<evidence type="ECO:0000256" key="2">
    <source>
        <dbReference type="SAM" id="Phobius"/>
    </source>
</evidence>
<feature type="transmembrane region" description="Helical" evidence="2">
    <location>
        <begin position="52"/>
        <end position="77"/>
    </location>
</feature>
<keyword evidence="2" id="KW-1133">Transmembrane helix</keyword>
<gene>
    <name evidence="3" type="ORF">ACFOVU_15240</name>
</gene>
<keyword evidence="4" id="KW-1185">Reference proteome</keyword>
<accession>A0ABV8FM89</accession>
<dbReference type="EMBL" id="JBHSBH010000010">
    <property type="protein sequence ID" value="MFC3997285.1"/>
    <property type="molecule type" value="Genomic_DNA"/>
</dbReference>
<dbReference type="RefSeq" id="WP_378534130.1">
    <property type="nucleotide sequence ID" value="NZ_JBHSBH010000010.1"/>
</dbReference>
<reference evidence="4" key="1">
    <citation type="journal article" date="2019" name="Int. J. Syst. Evol. Microbiol.">
        <title>The Global Catalogue of Microorganisms (GCM) 10K type strain sequencing project: providing services to taxonomists for standard genome sequencing and annotation.</title>
        <authorList>
            <consortium name="The Broad Institute Genomics Platform"/>
            <consortium name="The Broad Institute Genome Sequencing Center for Infectious Disease"/>
            <person name="Wu L."/>
            <person name="Ma J."/>
        </authorList>
    </citation>
    <scope>NUCLEOTIDE SEQUENCE [LARGE SCALE GENOMIC DNA]</scope>
    <source>
        <strain evidence="4">TBRC 1826</strain>
    </source>
</reference>
<feature type="region of interest" description="Disordered" evidence="1">
    <location>
        <begin position="1"/>
        <end position="32"/>
    </location>
</feature>
<keyword evidence="2" id="KW-0472">Membrane</keyword>
<comment type="caution">
    <text evidence="3">The sequence shown here is derived from an EMBL/GenBank/DDBJ whole genome shotgun (WGS) entry which is preliminary data.</text>
</comment>
<evidence type="ECO:0000313" key="4">
    <source>
        <dbReference type="Proteomes" id="UP001595847"/>
    </source>
</evidence>
<keyword evidence="2" id="KW-0812">Transmembrane</keyword>
<sequence length="88" mass="9046">MSFDEPARDVIDRSKASSADHGHRNEPPVDLKQEVLKGLGGPSGMVYSALPVVVFAAAVPFISLTVAIGAAVALALADSTTGSRSPTR</sequence>
<protein>
    <submittedName>
        <fullName evidence="3">Uncharacterized protein</fullName>
    </submittedName>
</protein>
<proteinExistence type="predicted"/>
<evidence type="ECO:0000256" key="1">
    <source>
        <dbReference type="SAM" id="MobiDB-lite"/>
    </source>
</evidence>
<organism evidence="3 4">
    <name type="scientific">Nocardiopsis sediminis</name>
    <dbReference type="NCBI Taxonomy" id="1778267"/>
    <lineage>
        <taxon>Bacteria</taxon>
        <taxon>Bacillati</taxon>
        <taxon>Actinomycetota</taxon>
        <taxon>Actinomycetes</taxon>
        <taxon>Streptosporangiales</taxon>
        <taxon>Nocardiopsidaceae</taxon>
        <taxon>Nocardiopsis</taxon>
    </lineage>
</organism>
<evidence type="ECO:0000313" key="3">
    <source>
        <dbReference type="EMBL" id="MFC3997285.1"/>
    </source>
</evidence>
<name>A0ABV8FM89_9ACTN</name>